<reference evidence="2 3" key="1">
    <citation type="submission" date="2016-10" db="EMBL/GenBank/DDBJ databases">
        <title>Evaluation of Human, Veterinary and Environmental Mycobacterium chelonae Isolates by Core Genome Phylogenomic Analysis, Targeted Gene Comparison, and Anti-microbial Susceptibility Patterns: A Tale of Mistaken Identities.</title>
        <authorList>
            <person name="Fogelson S.B."/>
            <person name="Camus A.C."/>
            <person name="Lorenz W."/>
            <person name="Vasireddy R."/>
            <person name="Vasireddy S."/>
            <person name="Smith T."/>
            <person name="Brown-Elliott B.A."/>
            <person name="Wallace R.J.Jr."/>
            <person name="Hasan N.A."/>
            <person name="Reischl U."/>
            <person name="Sanchez S."/>
        </authorList>
    </citation>
    <scope>NUCLEOTIDE SEQUENCE [LARGE SCALE GENOMIC DNA]</scope>
    <source>
        <strain evidence="2 3">1559</strain>
    </source>
</reference>
<evidence type="ECO:0000313" key="3">
    <source>
        <dbReference type="Proteomes" id="UP000179616"/>
    </source>
</evidence>
<dbReference type="OrthoDB" id="3396083at2"/>
<dbReference type="RefSeq" id="WP_070936992.1">
    <property type="nucleotide sequence ID" value="NZ_MLIK01000008.1"/>
</dbReference>
<dbReference type="AlphaFoldDB" id="A0A1S1LE01"/>
<dbReference type="EMBL" id="MLIK01000008">
    <property type="protein sequence ID" value="OHU28981.1"/>
    <property type="molecule type" value="Genomic_DNA"/>
</dbReference>
<gene>
    <name evidence="2" type="ORF">BKG76_07030</name>
</gene>
<dbReference type="PANTHER" id="PTHR30157">
    <property type="entry name" value="FERRIC REDUCTASE, NADPH-DEPENDENT"/>
    <property type="match status" value="1"/>
</dbReference>
<accession>A0A1S1LE01</accession>
<dbReference type="SUPFAM" id="SSF63380">
    <property type="entry name" value="Riboflavin synthase domain-like"/>
    <property type="match status" value="1"/>
</dbReference>
<sequence length="237" mass="25888">MPSTVTQPTRGWQGAVLKLFRVGDYQLTVTGRRELTDHYVRLSFSAGGLLQGRDVHPTMWIRLWFSDGEKLHQRGYTLVSPDPGADTVDIEFALHDGLAAGWAQAARVGDTIEATVLGSNFALPNPAPRGYVIVGDTASLPAINSLLAAIGDSPATVFLEAAHESDKTLPVGRDVVWVDRHGDRSLVEVVRAAAFDASGYFGWVACDTRTTRQIAQVLKDHFGIPRRSMKVQAYWMA</sequence>
<dbReference type="InterPro" id="IPR039261">
    <property type="entry name" value="FNR_nucleotide-bd"/>
</dbReference>
<dbReference type="PROSITE" id="PS51384">
    <property type="entry name" value="FAD_FR"/>
    <property type="match status" value="1"/>
</dbReference>
<proteinExistence type="predicted"/>
<dbReference type="Pfam" id="PF08021">
    <property type="entry name" value="FAD_binding_9"/>
    <property type="match status" value="1"/>
</dbReference>
<dbReference type="InterPro" id="IPR007037">
    <property type="entry name" value="SIP_rossman_dom"/>
</dbReference>
<dbReference type="InterPro" id="IPR039374">
    <property type="entry name" value="SIP_fam"/>
</dbReference>
<evidence type="ECO:0000313" key="2">
    <source>
        <dbReference type="EMBL" id="OHU28981.1"/>
    </source>
</evidence>
<protein>
    <submittedName>
        <fullName evidence="2">NADPH-dependent ferric siderophore reductase</fullName>
    </submittedName>
</protein>
<dbReference type="Gene3D" id="2.40.30.10">
    <property type="entry name" value="Translation factors"/>
    <property type="match status" value="1"/>
</dbReference>
<dbReference type="InterPro" id="IPR017938">
    <property type="entry name" value="Riboflavin_synthase-like_b-brl"/>
</dbReference>
<dbReference type="InterPro" id="IPR013113">
    <property type="entry name" value="SIP_FAD-bd"/>
</dbReference>
<dbReference type="Gene3D" id="3.40.50.80">
    <property type="entry name" value="Nucleotide-binding domain of ferredoxin-NADP reductase (FNR) module"/>
    <property type="match status" value="1"/>
</dbReference>
<dbReference type="Proteomes" id="UP000179616">
    <property type="component" value="Unassembled WGS sequence"/>
</dbReference>
<dbReference type="CDD" id="cd06193">
    <property type="entry name" value="siderophore_interacting"/>
    <property type="match status" value="1"/>
</dbReference>
<name>A0A1S1LE01_9MYCO</name>
<comment type="caution">
    <text evidence="2">The sequence shown here is derived from an EMBL/GenBank/DDBJ whole genome shotgun (WGS) entry which is preliminary data.</text>
</comment>
<feature type="domain" description="FAD-binding FR-type" evidence="1">
    <location>
        <begin position="22"/>
        <end position="124"/>
    </location>
</feature>
<dbReference type="GeneID" id="57166551"/>
<organism evidence="2 3">
    <name type="scientific">Mycobacteroides franklinii</name>
    <dbReference type="NCBI Taxonomy" id="948102"/>
    <lineage>
        <taxon>Bacteria</taxon>
        <taxon>Bacillati</taxon>
        <taxon>Actinomycetota</taxon>
        <taxon>Actinomycetes</taxon>
        <taxon>Mycobacteriales</taxon>
        <taxon>Mycobacteriaceae</taxon>
        <taxon>Mycobacteroides</taxon>
    </lineage>
</organism>
<dbReference type="PANTHER" id="PTHR30157:SF0">
    <property type="entry name" value="NADPH-DEPENDENT FERRIC-CHELATE REDUCTASE"/>
    <property type="match status" value="1"/>
</dbReference>
<dbReference type="Pfam" id="PF04954">
    <property type="entry name" value="SIP"/>
    <property type="match status" value="1"/>
</dbReference>
<dbReference type="STRING" id="948102.BKG76_07030"/>
<dbReference type="GO" id="GO:0016491">
    <property type="term" value="F:oxidoreductase activity"/>
    <property type="evidence" value="ECO:0007669"/>
    <property type="project" value="InterPro"/>
</dbReference>
<dbReference type="InterPro" id="IPR017927">
    <property type="entry name" value="FAD-bd_FR_type"/>
</dbReference>
<evidence type="ECO:0000259" key="1">
    <source>
        <dbReference type="PROSITE" id="PS51384"/>
    </source>
</evidence>